<protein>
    <submittedName>
        <fullName evidence="1">Uncharacterized protein</fullName>
    </submittedName>
</protein>
<organism evidence="1">
    <name type="scientific">marine sediment metagenome</name>
    <dbReference type="NCBI Taxonomy" id="412755"/>
    <lineage>
        <taxon>unclassified sequences</taxon>
        <taxon>metagenomes</taxon>
        <taxon>ecological metagenomes</taxon>
    </lineage>
</organism>
<comment type="caution">
    <text evidence="1">The sequence shown here is derived from an EMBL/GenBank/DDBJ whole genome shotgun (WGS) entry which is preliminary data.</text>
</comment>
<evidence type="ECO:0000313" key="1">
    <source>
        <dbReference type="EMBL" id="KKK62722.1"/>
    </source>
</evidence>
<accession>A0A0F8X0T3</accession>
<proteinExistence type="predicted"/>
<gene>
    <name evidence="1" type="ORF">LCGC14_3001470</name>
</gene>
<feature type="non-terminal residue" evidence="1">
    <location>
        <position position="1"/>
    </location>
</feature>
<dbReference type="AlphaFoldDB" id="A0A0F8X0T3"/>
<reference evidence="1" key="1">
    <citation type="journal article" date="2015" name="Nature">
        <title>Complex archaea that bridge the gap between prokaryotes and eukaryotes.</title>
        <authorList>
            <person name="Spang A."/>
            <person name="Saw J.H."/>
            <person name="Jorgensen S.L."/>
            <person name="Zaremba-Niedzwiedzka K."/>
            <person name="Martijn J."/>
            <person name="Lind A.E."/>
            <person name="van Eijk R."/>
            <person name="Schleper C."/>
            <person name="Guy L."/>
            <person name="Ettema T.J."/>
        </authorList>
    </citation>
    <scope>NUCLEOTIDE SEQUENCE</scope>
</reference>
<dbReference type="EMBL" id="LAZR01061858">
    <property type="protein sequence ID" value="KKK62722.1"/>
    <property type="molecule type" value="Genomic_DNA"/>
</dbReference>
<sequence length="55" mass="6080">IGANRQLLDLSKVVSKFENHSHKDNGDIVIPFQDKGFGLGMGEVSSGMKPEKIYF</sequence>
<name>A0A0F8X0T3_9ZZZZ</name>